<dbReference type="Pfam" id="PF00532">
    <property type="entry name" value="Peripla_BP_1"/>
    <property type="match status" value="1"/>
</dbReference>
<dbReference type="InterPro" id="IPR010982">
    <property type="entry name" value="Lambda_DNA-bd_dom_sf"/>
</dbReference>
<reference evidence="7 8" key="1">
    <citation type="submission" date="2018-05" db="EMBL/GenBank/DDBJ databases">
        <title>Leucothrix arctica sp. nov., isolated from Arctic seawater.</title>
        <authorList>
            <person name="Choi A."/>
            <person name="Baek K."/>
        </authorList>
    </citation>
    <scope>NUCLEOTIDE SEQUENCE [LARGE SCALE GENOMIC DNA]</scope>
    <source>
        <strain evidence="7 8">JCM 18388</strain>
    </source>
</reference>
<dbReference type="GO" id="GO:0003700">
    <property type="term" value="F:DNA-binding transcription factor activity"/>
    <property type="evidence" value="ECO:0007669"/>
    <property type="project" value="TreeGrafter"/>
</dbReference>
<evidence type="ECO:0000256" key="2">
    <source>
        <dbReference type="ARBA" id="ARBA00023015"/>
    </source>
</evidence>
<keyword evidence="2" id="KW-0805">Transcription regulation</keyword>
<dbReference type="CDD" id="cd20010">
    <property type="entry name" value="PBP1_AglR-like"/>
    <property type="match status" value="1"/>
</dbReference>
<dbReference type="InterPro" id="IPR000843">
    <property type="entry name" value="HTH_LacI"/>
</dbReference>
<dbReference type="InterPro" id="IPR028082">
    <property type="entry name" value="Peripla_BP_I"/>
</dbReference>
<dbReference type="Pfam" id="PF00356">
    <property type="entry name" value="LacI"/>
    <property type="match status" value="1"/>
</dbReference>
<dbReference type="SMART" id="SM00354">
    <property type="entry name" value="HTH_LACI"/>
    <property type="match status" value="1"/>
</dbReference>
<keyword evidence="8" id="KW-1185">Reference proteome</keyword>
<proteinExistence type="inferred from homology"/>
<keyword evidence="5" id="KW-0143">Chaperone</keyword>
<dbReference type="RefSeq" id="WP_109837094.1">
    <property type="nucleotide sequence ID" value="NZ_QGKM01000015.1"/>
</dbReference>
<feature type="domain" description="HTH lacI-type" evidence="6">
    <location>
        <begin position="1"/>
        <end position="55"/>
    </location>
</feature>
<dbReference type="GO" id="GO:0042026">
    <property type="term" value="P:protein refolding"/>
    <property type="evidence" value="ECO:0007669"/>
    <property type="project" value="InterPro"/>
</dbReference>
<dbReference type="PROSITE" id="PS50932">
    <property type="entry name" value="HTH_LACI_2"/>
    <property type="match status" value="1"/>
</dbReference>
<keyword evidence="4" id="KW-0804">Transcription</keyword>
<dbReference type="PRINTS" id="PR00298">
    <property type="entry name" value="CHAPERONIN60"/>
</dbReference>
<dbReference type="SUPFAM" id="SSF47413">
    <property type="entry name" value="lambda repressor-like DNA-binding domains"/>
    <property type="match status" value="1"/>
</dbReference>
<evidence type="ECO:0000313" key="8">
    <source>
        <dbReference type="Proteomes" id="UP000245539"/>
    </source>
</evidence>
<dbReference type="InterPro" id="IPR001844">
    <property type="entry name" value="Cpn60/GroEL"/>
</dbReference>
<dbReference type="InterPro" id="IPR001761">
    <property type="entry name" value="Peripla_BP/Lac1_sug-bd_dom"/>
</dbReference>
<evidence type="ECO:0000256" key="3">
    <source>
        <dbReference type="ARBA" id="ARBA00023125"/>
    </source>
</evidence>
<comment type="similarity">
    <text evidence="1">Belongs to the chaperonin (HSP60) family.</text>
</comment>
<dbReference type="AlphaFoldDB" id="A0A317CJA1"/>
<dbReference type="PANTHER" id="PTHR30146:SF155">
    <property type="entry name" value="ALANINE RACEMASE"/>
    <property type="match status" value="1"/>
</dbReference>
<evidence type="ECO:0000313" key="7">
    <source>
        <dbReference type="EMBL" id="PWQ98628.1"/>
    </source>
</evidence>
<evidence type="ECO:0000259" key="6">
    <source>
        <dbReference type="PROSITE" id="PS50932"/>
    </source>
</evidence>
<dbReference type="EMBL" id="QGKM01000015">
    <property type="protein sequence ID" value="PWQ98628.1"/>
    <property type="molecule type" value="Genomic_DNA"/>
</dbReference>
<dbReference type="GO" id="GO:0140662">
    <property type="term" value="F:ATP-dependent protein folding chaperone"/>
    <property type="evidence" value="ECO:0007669"/>
    <property type="project" value="InterPro"/>
</dbReference>
<dbReference type="Gene3D" id="1.10.260.40">
    <property type="entry name" value="lambda repressor-like DNA-binding domains"/>
    <property type="match status" value="1"/>
</dbReference>
<dbReference type="OrthoDB" id="9798934at2"/>
<organism evidence="7 8">
    <name type="scientific">Leucothrix pacifica</name>
    <dbReference type="NCBI Taxonomy" id="1247513"/>
    <lineage>
        <taxon>Bacteria</taxon>
        <taxon>Pseudomonadati</taxon>
        <taxon>Pseudomonadota</taxon>
        <taxon>Gammaproteobacteria</taxon>
        <taxon>Thiotrichales</taxon>
        <taxon>Thiotrichaceae</taxon>
        <taxon>Leucothrix</taxon>
    </lineage>
</organism>
<dbReference type="SUPFAM" id="SSF53822">
    <property type="entry name" value="Periplasmic binding protein-like I"/>
    <property type="match status" value="1"/>
</dbReference>
<dbReference type="GO" id="GO:0000976">
    <property type="term" value="F:transcription cis-regulatory region binding"/>
    <property type="evidence" value="ECO:0007669"/>
    <property type="project" value="TreeGrafter"/>
</dbReference>
<protein>
    <submittedName>
        <fullName evidence="7">LacI family transcriptional regulator</fullName>
    </submittedName>
</protein>
<dbReference type="Proteomes" id="UP000245539">
    <property type="component" value="Unassembled WGS sequence"/>
</dbReference>
<evidence type="ECO:0000256" key="1">
    <source>
        <dbReference type="ARBA" id="ARBA00006607"/>
    </source>
</evidence>
<keyword evidence="3" id="KW-0238">DNA-binding</keyword>
<comment type="caution">
    <text evidence="7">The sequence shown here is derived from an EMBL/GenBank/DDBJ whole genome shotgun (WGS) entry which is preliminary data.</text>
</comment>
<dbReference type="PANTHER" id="PTHR30146">
    <property type="entry name" value="LACI-RELATED TRANSCRIPTIONAL REPRESSOR"/>
    <property type="match status" value="1"/>
</dbReference>
<dbReference type="Gene3D" id="3.40.50.2300">
    <property type="match status" value="2"/>
</dbReference>
<name>A0A317CJA1_9GAMM</name>
<dbReference type="CDD" id="cd01392">
    <property type="entry name" value="HTH_LacI"/>
    <property type="match status" value="1"/>
</dbReference>
<sequence length="341" mass="37370">MNLKQLADHLKLSPTTVSRALNGYPEVSEKTRNRVLAAAEANHYHPSHHATRLAKGKAHVIAHVVPLSVHTMINPHFSDFIAGAGLTYAKAGYDMILRVVMESEEEAVYRSFAKDGRVDGVIVHGPRVGDTRIALLQDLGLPFVVHGRTMADDADYSWLDVNNFRAFERATNFLLDLGHQKIALVNGFEDMVFAARRRDGYLKALKDAGIPIDPEIMFSSEMVEPQGYQALKKVLKQAKAPTAILLSSILPALGAVRAIHEAGLVPGKDVSLVVFDDQLSFLQNSGDIPMFTSLRSSIHDAGTRVAEMLLSKINQPDSGFCHELWEAEFVLGSSTARPPQA</sequence>
<evidence type="ECO:0000256" key="4">
    <source>
        <dbReference type="ARBA" id="ARBA00023163"/>
    </source>
</evidence>
<gene>
    <name evidence="7" type="ORF">DKW60_07790</name>
</gene>
<accession>A0A317CJA1</accession>
<evidence type="ECO:0000256" key="5">
    <source>
        <dbReference type="ARBA" id="ARBA00023186"/>
    </source>
</evidence>